<evidence type="ECO:0000256" key="1">
    <source>
        <dbReference type="SAM" id="MobiDB-lite"/>
    </source>
</evidence>
<sequence length="71" mass="7650">MAASSSSLIPTPLAHANNRGEGQPRGAQLQVIGQGHENVVVDAVTFPSYPRHALLKGDLVIWLAKEMFEKV</sequence>
<dbReference type="AlphaFoldDB" id="A0A8X6VLX7"/>
<proteinExistence type="predicted"/>
<name>A0A8X6VLX7_TRICX</name>
<dbReference type="EMBL" id="BMAU01021314">
    <property type="protein sequence ID" value="GFY12399.1"/>
    <property type="molecule type" value="Genomic_DNA"/>
</dbReference>
<gene>
    <name evidence="2" type="ORF">TNCV_1798211</name>
</gene>
<dbReference type="Proteomes" id="UP000887159">
    <property type="component" value="Unassembled WGS sequence"/>
</dbReference>
<evidence type="ECO:0000313" key="2">
    <source>
        <dbReference type="EMBL" id="GFY12399.1"/>
    </source>
</evidence>
<reference evidence="2" key="1">
    <citation type="submission" date="2020-08" db="EMBL/GenBank/DDBJ databases">
        <title>Multicomponent nature underlies the extraordinary mechanical properties of spider dragline silk.</title>
        <authorList>
            <person name="Kono N."/>
            <person name="Nakamura H."/>
            <person name="Mori M."/>
            <person name="Yoshida Y."/>
            <person name="Ohtoshi R."/>
            <person name="Malay A.D."/>
            <person name="Moran D.A.P."/>
            <person name="Tomita M."/>
            <person name="Numata K."/>
            <person name="Arakawa K."/>
        </authorList>
    </citation>
    <scope>NUCLEOTIDE SEQUENCE</scope>
</reference>
<comment type="caution">
    <text evidence="2">The sequence shown here is derived from an EMBL/GenBank/DDBJ whole genome shotgun (WGS) entry which is preliminary data.</text>
</comment>
<protein>
    <submittedName>
        <fullName evidence="2">Uncharacterized protein</fullName>
    </submittedName>
</protein>
<keyword evidence="3" id="KW-1185">Reference proteome</keyword>
<organism evidence="2 3">
    <name type="scientific">Trichonephila clavipes</name>
    <name type="common">Golden silk orbweaver</name>
    <name type="synonym">Nephila clavipes</name>
    <dbReference type="NCBI Taxonomy" id="2585209"/>
    <lineage>
        <taxon>Eukaryota</taxon>
        <taxon>Metazoa</taxon>
        <taxon>Ecdysozoa</taxon>
        <taxon>Arthropoda</taxon>
        <taxon>Chelicerata</taxon>
        <taxon>Arachnida</taxon>
        <taxon>Araneae</taxon>
        <taxon>Araneomorphae</taxon>
        <taxon>Entelegynae</taxon>
        <taxon>Araneoidea</taxon>
        <taxon>Nephilidae</taxon>
        <taxon>Trichonephila</taxon>
    </lineage>
</organism>
<feature type="region of interest" description="Disordered" evidence="1">
    <location>
        <begin position="1"/>
        <end position="27"/>
    </location>
</feature>
<accession>A0A8X6VLX7</accession>
<evidence type="ECO:0000313" key="3">
    <source>
        <dbReference type="Proteomes" id="UP000887159"/>
    </source>
</evidence>